<dbReference type="InterPro" id="IPR020449">
    <property type="entry name" value="Tscrpt_reg_AraC-type_HTH"/>
</dbReference>
<dbReference type="InterPro" id="IPR009057">
    <property type="entry name" value="Homeodomain-like_sf"/>
</dbReference>
<dbReference type="PROSITE" id="PS01124">
    <property type="entry name" value="HTH_ARAC_FAMILY_2"/>
    <property type="match status" value="1"/>
</dbReference>
<keyword evidence="7" id="KW-1185">Reference proteome</keyword>
<feature type="domain" description="HTH araC/xylS-type" evidence="5">
    <location>
        <begin position="235"/>
        <end position="343"/>
    </location>
</feature>
<keyword evidence="1" id="KW-0805">Transcription regulation</keyword>
<dbReference type="InterPro" id="IPR018062">
    <property type="entry name" value="HTH_AraC-typ_CS"/>
</dbReference>
<evidence type="ECO:0000313" key="7">
    <source>
        <dbReference type="Proteomes" id="UP001337305"/>
    </source>
</evidence>
<dbReference type="Proteomes" id="UP001337305">
    <property type="component" value="Unassembled WGS sequence"/>
</dbReference>
<keyword evidence="2" id="KW-0238">DNA-binding</keyword>
<feature type="transmembrane region" description="Helical" evidence="4">
    <location>
        <begin position="61"/>
        <end position="79"/>
    </location>
</feature>
<gene>
    <name evidence="6" type="ORF">N1F79_22665</name>
</gene>
<sequence>MGILILVLSLIMFEGWLNYTGYIFKTLWLTNFSEPLNFVIAPLIYLFKMSQLGNKRSKKDGFHFIPFVLWFGYCLLFFFQEDVFKYNDSIGVMNLDIPYIETAKVYTGDPLGIRNYVNLATIIHILIYITVVMYHLIKSAKKRGESIFMTTDKTLKSLRNSFYHFLIITLILIFVKITFKSDVGDYLIFLYICFMIFLTGFQMMNTSLYYTEVSSFLEGPVLKYKKSSLLEDQKDVILKRVMNQMTHEKFYVSSSASLSDLSKAIKESSHHVSQVINERLNQTFFELLATYRIDEAKAILKTDLGKKLTIEEVAESVGYNSKSAFNSAFKKITSQTPSQFRDL</sequence>
<dbReference type="Pfam" id="PF12833">
    <property type="entry name" value="HTH_18"/>
    <property type="match status" value="1"/>
</dbReference>
<keyword evidence="4" id="KW-1133">Transmembrane helix</keyword>
<dbReference type="EMBL" id="JAODOP010000004">
    <property type="protein sequence ID" value="MEF3835943.1"/>
    <property type="molecule type" value="Genomic_DNA"/>
</dbReference>
<dbReference type="RefSeq" id="WP_303308219.1">
    <property type="nucleotide sequence ID" value="NZ_JAODOP010000004.1"/>
</dbReference>
<keyword evidence="3" id="KW-0804">Transcription</keyword>
<evidence type="ECO:0000256" key="2">
    <source>
        <dbReference type="ARBA" id="ARBA00023125"/>
    </source>
</evidence>
<protein>
    <submittedName>
        <fullName evidence="6">Helix-turn-helix domain-containing protein</fullName>
    </submittedName>
</protein>
<keyword evidence="4" id="KW-0472">Membrane</keyword>
<accession>A0ABU7XYY1</accession>
<comment type="caution">
    <text evidence="6">The sequence shown here is derived from an EMBL/GenBank/DDBJ whole genome shotgun (WGS) entry which is preliminary data.</text>
</comment>
<keyword evidence="4" id="KW-0812">Transmembrane</keyword>
<dbReference type="InterPro" id="IPR018060">
    <property type="entry name" value="HTH_AraC"/>
</dbReference>
<evidence type="ECO:0000256" key="1">
    <source>
        <dbReference type="ARBA" id="ARBA00023015"/>
    </source>
</evidence>
<evidence type="ECO:0000256" key="3">
    <source>
        <dbReference type="ARBA" id="ARBA00023163"/>
    </source>
</evidence>
<name>A0ABU7XYY1_9FLAO</name>
<proteinExistence type="predicted"/>
<dbReference type="PROSITE" id="PS00041">
    <property type="entry name" value="HTH_ARAC_FAMILY_1"/>
    <property type="match status" value="1"/>
</dbReference>
<feature type="transmembrane region" description="Helical" evidence="4">
    <location>
        <begin position="27"/>
        <end position="49"/>
    </location>
</feature>
<dbReference type="PANTHER" id="PTHR43280:SF29">
    <property type="entry name" value="ARAC-FAMILY TRANSCRIPTIONAL REGULATOR"/>
    <property type="match status" value="1"/>
</dbReference>
<dbReference type="Gene3D" id="1.10.10.60">
    <property type="entry name" value="Homeodomain-like"/>
    <property type="match status" value="1"/>
</dbReference>
<feature type="transmembrane region" description="Helical" evidence="4">
    <location>
        <begin position="183"/>
        <end position="201"/>
    </location>
</feature>
<organism evidence="6 7">
    <name type="scientific">Flavivirga spongiicola</name>
    <dbReference type="NCBI Taxonomy" id="421621"/>
    <lineage>
        <taxon>Bacteria</taxon>
        <taxon>Pseudomonadati</taxon>
        <taxon>Bacteroidota</taxon>
        <taxon>Flavobacteriia</taxon>
        <taxon>Flavobacteriales</taxon>
        <taxon>Flavobacteriaceae</taxon>
        <taxon>Flavivirga</taxon>
    </lineage>
</organism>
<evidence type="ECO:0000313" key="6">
    <source>
        <dbReference type="EMBL" id="MEF3835943.1"/>
    </source>
</evidence>
<dbReference type="PRINTS" id="PR00032">
    <property type="entry name" value="HTHARAC"/>
</dbReference>
<dbReference type="SUPFAM" id="SSF46689">
    <property type="entry name" value="Homeodomain-like"/>
    <property type="match status" value="1"/>
</dbReference>
<evidence type="ECO:0000256" key="4">
    <source>
        <dbReference type="SAM" id="Phobius"/>
    </source>
</evidence>
<evidence type="ECO:0000259" key="5">
    <source>
        <dbReference type="PROSITE" id="PS01124"/>
    </source>
</evidence>
<reference evidence="6 7" key="1">
    <citation type="submission" date="2022-09" db="EMBL/GenBank/DDBJ databases">
        <title>Genome sequencing of Flavivirga sp. MEBiC05379.</title>
        <authorList>
            <person name="Oh H.-M."/>
            <person name="Kwon K.K."/>
            <person name="Park M.J."/>
            <person name="Yang S.-H."/>
        </authorList>
    </citation>
    <scope>NUCLEOTIDE SEQUENCE [LARGE SCALE GENOMIC DNA]</scope>
    <source>
        <strain evidence="6 7">MEBiC05379</strain>
    </source>
</reference>
<dbReference type="SMART" id="SM00342">
    <property type="entry name" value="HTH_ARAC"/>
    <property type="match status" value="1"/>
</dbReference>
<feature type="transmembrane region" description="Helical" evidence="4">
    <location>
        <begin position="158"/>
        <end position="177"/>
    </location>
</feature>
<feature type="transmembrane region" description="Helical" evidence="4">
    <location>
        <begin position="116"/>
        <end position="137"/>
    </location>
</feature>
<dbReference type="PANTHER" id="PTHR43280">
    <property type="entry name" value="ARAC-FAMILY TRANSCRIPTIONAL REGULATOR"/>
    <property type="match status" value="1"/>
</dbReference>